<evidence type="ECO:0000256" key="4">
    <source>
        <dbReference type="ARBA" id="ARBA00023242"/>
    </source>
</evidence>
<dbReference type="SUPFAM" id="SSF47459">
    <property type="entry name" value="HLH, helix-loop-helix DNA-binding domain"/>
    <property type="match status" value="1"/>
</dbReference>
<reference evidence="7" key="1">
    <citation type="submission" date="2024-03" db="EMBL/GenBank/DDBJ databases">
        <title>WGS assembly of Saponaria officinalis var. Norfolk2.</title>
        <authorList>
            <person name="Jenkins J."/>
            <person name="Shu S."/>
            <person name="Grimwood J."/>
            <person name="Barry K."/>
            <person name="Goodstein D."/>
            <person name="Schmutz J."/>
            <person name="Leebens-Mack J."/>
            <person name="Osbourn A."/>
        </authorList>
    </citation>
    <scope>NUCLEOTIDE SEQUENCE [LARGE SCALE GENOMIC DNA]</scope>
    <source>
        <strain evidence="7">JIC</strain>
    </source>
</reference>
<dbReference type="Gene3D" id="4.10.280.10">
    <property type="entry name" value="Helix-loop-helix DNA-binding domain"/>
    <property type="match status" value="1"/>
</dbReference>
<dbReference type="GO" id="GO:0046983">
    <property type="term" value="F:protein dimerization activity"/>
    <property type="evidence" value="ECO:0007669"/>
    <property type="project" value="InterPro"/>
</dbReference>
<protein>
    <recommendedName>
        <fullName evidence="6">BHLH domain-containing protein</fullName>
    </recommendedName>
</protein>
<keyword evidence="8" id="KW-1185">Reference proteome</keyword>
<evidence type="ECO:0000313" key="8">
    <source>
        <dbReference type="Proteomes" id="UP001443914"/>
    </source>
</evidence>
<evidence type="ECO:0000313" key="7">
    <source>
        <dbReference type="EMBL" id="KAK9725856.1"/>
    </source>
</evidence>
<dbReference type="SMART" id="SM00353">
    <property type="entry name" value="HLH"/>
    <property type="match status" value="1"/>
</dbReference>
<organism evidence="7 8">
    <name type="scientific">Saponaria officinalis</name>
    <name type="common">Common soapwort</name>
    <name type="synonym">Lychnis saponaria</name>
    <dbReference type="NCBI Taxonomy" id="3572"/>
    <lineage>
        <taxon>Eukaryota</taxon>
        <taxon>Viridiplantae</taxon>
        <taxon>Streptophyta</taxon>
        <taxon>Embryophyta</taxon>
        <taxon>Tracheophyta</taxon>
        <taxon>Spermatophyta</taxon>
        <taxon>Magnoliopsida</taxon>
        <taxon>eudicotyledons</taxon>
        <taxon>Gunneridae</taxon>
        <taxon>Pentapetalae</taxon>
        <taxon>Caryophyllales</taxon>
        <taxon>Caryophyllaceae</taxon>
        <taxon>Caryophylleae</taxon>
        <taxon>Saponaria</taxon>
    </lineage>
</organism>
<dbReference type="Proteomes" id="UP001443914">
    <property type="component" value="Unassembled WGS sequence"/>
</dbReference>
<keyword evidence="3" id="KW-0804">Transcription</keyword>
<dbReference type="EMBL" id="JBDFQZ010000005">
    <property type="protein sequence ID" value="KAK9725856.1"/>
    <property type="molecule type" value="Genomic_DNA"/>
</dbReference>
<dbReference type="InterPro" id="IPR036638">
    <property type="entry name" value="HLH_DNA-bd_sf"/>
</dbReference>
<name>A0AAW1L1Y2_SAPOF</name>
<keyword evidence="4" id="KW-0539">Nucleus</keyword>
<comment type="subcellular location">
    <subcellularLocation>
        <location evidence="1">Nucleus</location>
    </subcellularLocation>
</comment>
<proteinExistence type="predicted"/>
<dbReference type="InterPro" id="IPR011598">
    <property type="entry name" value="bHLH_dom"/>
</dbReference>
<gene>
    <name evidence="7" type="ORF">RND81_05G174000</name>
</gene>
<evidence type="ECO:0000256" key="2">
    <source>
        <dbReference type="ARBA" id="ARBA00023015"/>
    </source>
</evidence>
<evidence type="ECO:0000256" key="5">
    <source>
        <dbReference type="SAM" id="MobiDB-lite"/>
    </source>
</evidence>
<dbReference type="PANTHER" id="PTHR12565:SF444">
    <property type="entry name" value="TRANSCRIPTION FACTOR BHLH62-RELATED"/>
    <property type="match status" value="1"/>
</dbReference>
<dbReference type="FunFam" id="4.10.280.10:FF:000002">
    <property type="entry name" value="Basic helix-loop-helix transcription factor"/>
    <property type="match status" value="1"/>
</dbReference>
<evidence type="ECO:0000259" key="6">
    <source>
        <dbReference type="PROSITE" id="PS50888"/>
    </source>
</evidence>
<feature type="region of interest" description="Disordered" evidence="5">
    <location>
        <begin position="194"/>
        <end position="294"/>
    </location>
</feature>
<dbReference type="InterPro" id="IPR024097">
    <property type="entry name" value="bHLH_ZIP_TF"/>
</dbReference>
<keyword evidence="2" id="KW-0805">Transcription regulation</keyword>
<sequence>MEKEQICSNYGLMSEMSTQEEEELTNSYFNTNWCNNNSNDQNDPFESTLTSMVSSPTTTTTLPSSGDRVMMTELIGRLGSICDSSGQIIGNNYNNNNSCYNTPLNSPPLSKINVGYNHGLISGNHSANLGNFNDDPGFVERAAKFSCFNHNININNVNRSASKLENGKLSRVNSEKKMINNNINNNGGISIKNCENNGESRESSSVSEQIIKQNDGNSRKRKSISKANKLKDSTLCPSNKIDKVENEESDAKRSKLDNELNKEKNTGDCNNSKEKQNNNNKNNNNNNDSKAEPPKDYIHVRARRGQATDSHSLAERVRREKISERMKFLQDLVPGCNKVTGKATVLDEIINYVQSLQRQVEFLSMKLSTVNPRAEFNMDALLSKDQMFQSRGSQLSQTMYQLLDQNSAQEFPFAYQSTPQMPLPFPNGAPNGFENPFSVGPVNVVDIRRNPNVPLPSINGFADSLAQLPTLWEDDLQSIVQMGNVPNLTQSVHGTLPNAHMKVEL</sequence>
<dbReference type="PROSITE" id="PS50888">
    <property type="entry name" value="BHLH"/>
    <property type="match status" value="1"/>
</dbReference>
<dbReference type="CDD" id="cd18919">
    <property type="entry name" value="bHLH_AtBPE_like"/>
    <property type="match status" value="1"/>
</dbReference>
<dbReference type="GO" id="GO:0005634">
    <property type="term" value="C:nucleus"/>
    <property type="evidence" value="ECO:0007669"/>
    <property type="project" value="UniProtKB-SubCell"/>
</dbReference>
<evidence type="ECO:0000256" key="1">
    <source>
        <dbReference type="ARBA" id="ARBA00004123"/>
    </source>
</evidence>
<dbReference type="AlphaFoldDB" id="A0AAW1L1Y2"/>
<feature type="compositionally biased region" description="Low complexity" evidence="5">
    <location>
        <begin position="277"/>
        <end position="287"/>
    </location>
</feature>
<dbReference type="PANTHER" id="PTHR12565">
    <property type="entry name" value="STEROL REGULATORY ELEMENT-BINDING PROTEIN"/>
    <property type="match status" value="1"/>
</dbReference>
<dbReference type="GO" id="GO:0003700">
    <property type="term" value="F:DNA-binding transcription factor activity"/>
    <property type="evidence" value="ECO:0007669"/>
    <property type="project" value="TreeGrafter"/>
</dbReference>
<dbReference type="Pfam" id="PF00010">
    <property type="entry name" value="HLH"/>
    <property type="match status" value="1"/>
</dbReference>
<feature type="domain" description="BHLH" evidence="6">
    <location>
        <begin position="306"/>
        <end position="356"/>
    </location>
</feature>
<feature type="compositionally biased region" description="Basic and acidic residues" evidence="5">
    <location>
        <begin position="240"/>
        <end position="276"/>
    </location>
</feature>
<comment type="caution">
    <text evidence="7">The sequence shown here is derived from an EMBL/GenBank/DDBJ whole genome shotgun (WGS) entry which is preliminary data.</text>
</comment>
<evidence type="ECO:0000256" key="3">
    <source>
        <dbReference type="ARBA" id="ARBA00023163"/>
    </source>
</evidence>
<accession>A0AAW1L1Y2</accession>
<feature type="compositionally biased region" description="Polar residues" evidence="5">
    <location>
        <begin position="203"/>
        <end position="216"/>
    </location>
</feature>